<evidence type="ECO:0000313" key="18">
    <source>
        <dbReference type="Proteomes" id="UP001595752"/>
    </source>
</evidence>
<keyword evidence="11" id="KW-0067">ATP-binding</keyword>
<comment type="subcellular location">
    <subcellularLocation>
        <location evidence="3">Cytoplasm</location>
    </subcellularLocation>
</comment>
<dbReference type="Gene3D" id="3.40.50.450">
    <property type="match status" value="1"/>
</dbReference>
<sequence>MKVGVLTSGGDSPGMNTAISEIVKIGESYHHEMIGIYRGYNGLFNKEYKKLQYQNIRHVYKLGGSILFAGRNEAMKTSEGMERAVNEIKKLGLDALIVIGGNGSITGASLLSLQGINVMAFPASIDNDIWCSDYSIGYDTCLNVVVESLDRIRDTAISHDRVHVVEVMGRNCGLIGLNSGYSSNAECILIPEEKLSISEVCEQIELNKMKGYLDQLVIVAEGYGSAIEISKQITSLTGIKTTSTVLGQIQRGGSPTVFDRAMARKFGFLAMEEIVRNHFNKLLVAKQTEVFSIPISYFKNKPKEINLNLLKHKG</sequence>
<gene>
    <name evidence="17" type="ORF">ACFOU2_21815</name>
</gene>
<evidence type="ECO:0000256" key="2">
    <source>
        <dbReference type="ARBA" id="ARBA00002659"/>
    </source>
</evidence>
<dbReference type="PANTHER" id="PTHR13697">
    <property type="entry name" value="PHOSPHOFRUCTOKINASE"/>
    <property type="match status" value="1"/>
</dbReference>
<comment type="similarity">
    <text evidence="14">Belongs to the phosphofructokinase type A (PFKA) family.</text>
</comment>
<dbReference type="SUPFAM" id="SSF53784">
    <property type="entry name" value="Phosphofructokinase"/>
    <property type="match status" value="1"/>
</dbReference>
<evidence type="ECO:0000256" key="3">
    <source>
        <dbReference type="ARBA" id="ARBA00004496"/>
    </source>
</evidence>
<evidence type="ECO:0000256" key="14">
    <source>
        <dbReference type="ARBA" id="ARBA00038478"/>
    </source>
</evidence>
<dbReference type="Proteomes" id="UP001595752">
    <property type="component" value="Unassembled WGS sequence"/>
</dbReference>
<keyword evidence="13" id="KW-0324">Glycolysis</keyword>
<dbReference type="Gene3D" id="3.40.50.460">
    <property type="entry name" value="Phosphofructokinase domain"/>
    <property type="match status" value="1"/>
</dbReference>
<evidence type="ECO:0000256" key="13">
    <source>
        <dbReference type="ARBA" id="ARBA00023152"/>
    </source>
</evidence>
<keyword evidence="7 17" id="KW-0808">Transferase</keyword>
<evidence type="ECO:0000313" key="17">
    <source>
        <dbReference type="EMBL" id="MFC3885967.1"/>
    </source>
</evidence>
<dbReference type="InterPro" id="IPR000023">
    <property type="entry name" value="Phosphofructokinase_dom"/>
</dbReference>
<dbReference type="PIRSF" id="PIRSF000532">
    <property type="entry name" value="ATP_PFK_prok"/>
    <property type="match status" value="1"/>
</dbReference>
<evidence type="ECO:0000259" key="16">
    <source>
        <dbReference type="Pfam" id="PF00365"/>
    </source>
</evidence>
<comment type="catalytic activity">
    <reaction evidence="15">
        <text>beta-D-fructose 6-phosphate + ATP = beta-D-fructose 1,6-bisphosphate + ADP + H(+)</text>
        <dbReference type="Rhea" id="RHEA:16109"/>
        <dbReference type="ChEBI" id="CHEBI:15378"/>
        <dbReference type="ChEBI" id="CHEBI:30616"/>
        <dbReference type="ChEBI" id="CHEBI:32966"/>
        <dbReference type="ChEBI" id="CHEBI:57634"/>
        <dbReference type="ChEBI" id="CHEBI:456216"/>
        <dbReference type="EC" id="2.7.1.11"/>
    </reaction>
</comment>
<protein>
    <recommendedName>
        <fullName evidence="5">6-phosphofructokinase</fullName>
        <ecNumber evidence="5">2.7.1.11</ecNumber>
    </recommendedName>
</protein>
<evidence type="ECO:0000256" key="8">
    <source>
        <dbReference type="ARBA" id="ARBA00022723"/>
    </source>
</evidence>
<evidence type="ECO:0000256" key="12">
    <source>
        <dbReference type="ARBA" id="ARBA00022842"/>
    </source>
</evidence>
<comment type="cofactor">
    <cofactor evidence="1">
        <name>Mg(2+)</name>
        <dbReference type="ChEBI" id="CHEBI:18420"/>
    </cofactor>
</comment>
<comment type="function">
    <text evidence="2">Catalyzes the phosphorylation of D-fructose 6-phosphate to fructose 1,6-bisphosphate by ATP, the first committing step of glycolysis.</text>
</comment>
<dbReference type="GO" id="GO:0003872">
    <property type="term" value="F:6-phosphofructokinase activity"/>
    <property type="evidence" value="ECO:0007669"/>
    <property type="project" value="UniProtKB-EC"/>
</dbReference>
<proteinExistence type="inferred from homology"/>
<keyword evidence="6" id="KW-0963">Cytoplasm</keyword>
<dbReference type="RefSeq" id="WP_377918342.1">
    <property type="nucleotide sequence ID" value="NZ_JBHRZT010000072.1"/>
</dbReference>
<dbReference type="Pfam" id="PF00365">
    <property type="entry name" value="PFK"/>
    <property type="match status" value="1"/>
</dbReference>
<name>A0ABV8B8Z2_9BACI</name>
<evidence type="ECO:0000256" key="6">
    <source>
        <dbReference type="ARBA" id="ARBA00022490"/>
    </source>
</evidence>
<dbReference type="InterPro" id="IPR012003">
    <property type="entry name" value="ATP_PFK_prok-type"/>
</dbReference>
<accession>A0ABV8B8Z2</accession>
<dbReference type="PRINTS" id="PR00476">
    <property type="entry name" value="PHFRCTKINASE"/>
</dbReference>
<keyword evidence="12" id="KW-0460">Magnesium</keyword>
<dbReference type="InterPro" id="IPR035966">
    <property type="entry name" value="PKF_sf"/>
</dbReference>
<keyword evidence="9" id="KW-0547">Nucleotide-binding</keyword>
<comment type="caution">
    <text evidence="17">The sequence shown here is derived from an EMBL/GenBank/DDBJ whole genome shotgun (WGS) entry which is preliminary data.</text>
</comment>
<evidence type="ECO:0000256" key="11">
    <source>
        <dbReference type="ARBA" id="ARBA00022840"/>
    </source>
</evidence>
<dbReference type="PANTHER" id="PTHR13697:SF4">
    <property type="entry name" value="ATP-DEPENDENT 6-PHOSPHOFRUCTOKINASE"/>
    <property type="match status" value="1"/>
</dbReference>
<dbReference type="EC" id="2.7.1.11" evidence="5"/>
<comment type="pathway">
    <text evidence="4">Carbohydrate degradation; glycolysis; D-glyceraldehyde 3-phosphate and glycerone phosphate from D-glucose: step 3/4.</text>
</comment>
<keyword evidence="18" id="KW-1185">Reference proteome</keyword>
<dbReference type="InterPro" id="IPR022953">
    <property type="entry name" value="ATP_PFK"/>
</dbReference>
<keyword evidence="10" id="KW-0418">Kinase</keyword>
<reference evidence="18" key="1">
    <citation type="journal article" date="2019" name="Int. J. Syst. Evol. Microbiol.">
        <title>The Global Catalogue of Microorganisms (GCM) 10K type strain sequencing project: providing services to taxonomists for standard genome sequencing and annotation.</title>
        <authorList>
            <consortium name="The Broad Institute Genomics Platform"/>
            <consortium name="The Broad Institute Genome Sequencing Center for Infectious Disease"/>
            <person name="Wu L."/>
            <person name="Ma J."/>
        </authorList>
    </citation>
    <scope>NUCLEOTIDE SEQUENCE [LARGE SCALE GENOMIC DNA]</scope>
    <source>
        <strain evidence="18">CCUG 61889</strain>
    </source>
</reference>
<evidence type="ECO:0000256" key="10">
    <source>
        <dbReference type="ARBA" id="ARBA00022777"/>
    </source>
</evidence>
<evidence type="ECO:0000256" key="1">
    <source>
        <dbReference type="ARBA" id="ARBA00001946"/>
    </source>
</evidence>
<evidence type="ECO:0000256" key="7">
    <source>
        <dbReference type="ARBA" id="ARBA00022679"/>
    </source>
</evidence>
<evidence type="ECO:0000256" key="9">
    <source>
        <dbReference type="ARBA" id="ARBA00022741"/>
    </source>
</evidence>
<evidence type="ECO:0000256" key="5">
    <source>
        <dbReference type="ARBA" id="ARBA00012055"/>
    </source>
</evidence>
<dbReference type="EMBL" id="JBHRZT010000072">
    <property type="protein sequence ID" value="MFC3885967.1"/>
    <property type="molecule type" value="Genomic_DNA"/>
</dbReference>
<evidence type="ECO:0000256" key="4">
    <source>
        <dbReference type="ARBA" id="ARBA00004679"/>
    </source>
</evidence>
<organism evidence="17 18">
    <name type="scientific">Bacillus songklensis</name>
    <dbReference type="NCBI Taxonomy" id="1069116"/>
    <lineage>
        <taxon>Bacteria</taxon>
        <taxon>Bacillati</taxon>
        <taxon>Bacillota</taxon>
        <taxon>Bacilli</taxon>
        <taxon>Bacillales</taxon>
        <taxon>Bacillaceae</taxon>
        <taxon>Bacillus</taxon>
    </lineage>
</organism>
<dbReference type="NCBIfam" id="NF002872">
    <property type="entry name" value="PRK03202.1"/>
    <property type="match status" value="1"/>
</dbReference>
<feature type="domain" description="Phosphofructokinase" evidence="16">
    <location>
        <begin position="2"/>
        <end position="272"/>
    </location>
</feature>
<keyword evidence="8" id="KW-0479">Metal-binding</keyword>
<evidence type="ECO:0000256" key="15">
    <source>
        <dbReference type="ARBA" id="ARBA00048070"/>
    </source>
</evidence>